<proteinExistence type="predicted"/>
<reference evidence="1" key="1">
    <citation type="journal article" date="2017" name="Science">
        <title>Giant viruses with an expanded complement of translation system components.</title>
        <authorList>
            <person name="Schulz F."/>
            <person name="Yutin N."/>
            <person name="Ivanova N.N."/>
            <person name="Ortega D.R."/>
            <person name="Lee T.K."/>
            <person name="Vierheilig J."/>
            <person name="Daims H."/>
            <person name="Horn M."/>
            <person name="Wagner M."/>
            <person name="Jensen G.J."/>
            <person name="Kyrpides N.C."/>
            <person name="Koonin E.V."/>
            <person name="Woyke T."/>
        </authorList>
    </citation>
    <scope>NUCLEOTIDE SEQUENCE</scope>
    <source>
        <strain evidence="1">KNV1</strain>
    </source>
</reference>
<gene>
    <name evidence="1" type="ORF">Klosneuvirus_2_234</name>
</gene>
<protein>
    <submittedName>
        <fullName evidence="1">Uncharacterized protein</fullName>
    </submittedName>
</protein>
<organism evidence="1">
    <name type="scientific">Klosneuvirus KNV1</name>
    <dbReference type="NCBI Taxonomy" id="1977640"/>
    <lineage>
        <taxon>Viruses</taxon>
        <taxon>Varidnaviria</taxon>
        <taxon>Bamfordvirae</taxon>
        <taxon>Nucleocytoviricota</taxon>
        <taxon>Megaviricetes</taxon>
        <taxon>Imitervirales</taxon>
        <taxon>Mimiviridae</taxon>
        <taxon>Klosneuvirinae</taxon>
        <taxon>Klosneuvirus</taxon>
    </lineage>
</organism>
<dbReference type="EMBL" id="KY684109">
    <property type="protein sequence ID" value="ARF11798.1"/>
    <property type="molecule type" value="Genomic_DNA"/>
</dbReference>
<accession>A0A1V0SJJ9</accession>
<sequence length="50" mass="5813">MSGANQYNFMIQLIHLNDENYGDGVYDDYYDDGVYDDYDDGVYDDVNDVV</sequence>
<name>A0A1V0SJJ9_9VIRU</name>
<evidence type="ECO:0000313" key="1">
    <source>
        <dbReference type="EMBL" id="ARF11798.1"/>
    </source>
</evidence>